<evidence type="ECO:0000313" key="6">
    <source>
        <dbReference type="Proteomes" id="UP000198393"/>
    </source>
</evidence>
<reference evidence="5 6" key="1">
    <citation type="submission" date="2017-06" db="EMBL/GenBank/DDBJ databases">
        <authorList>
            <person name="Kim H.J."/>
            <person name="Triplett B.A."/>
        </authorList>
    </citation>
    <scope>NUCLEOTIDE SEQUENCE [LARGE SCALE GENOMIC DNA]</scope>
    <source>
        <strain evidence="5 6">DSM 19307</strain>
    </source>
</reference>
<evidence type="ECO:0000313" key="5">
    <source>
        <dbReference type="EMBL" id="SNS84954.1"/>
    </source>
</evidence>
<dbReference type="SMART" id="SM00248">
    <property type="entry name" value="ANK"/>
    <property type="match status" value="2"/>
</dbReference>
<dbReference type="InterPro" id="IPR036770">
    <property type="entry name" value="Ankyrin_rpt-contain_sf"/>
</dbReference>
<dbReference type="EMBL" id="FZPD01000002">
    <property type="protein sequence ID" value="SNS84954.1"/>
    <property type="molecule type" value="Genomic_DNA"/>
</dbReference>
<dbReference type="PRINTS" id="PR01415">
    <property type="entry name" value="ANKYRIN"/>
</dbReference>
<keyword evidence="4" id="KW-0732">Signal</keyword>
<dbReference type="RefSeq" id="WP_089356239.1">
    <property type="nucleotide sequence ID" value="NZ_FZPD01000002.1"/>
</dbReference>
<feature type="repeat" description="ANK" evidence="3">
    <location>
        <begin position="105"/>
        <end position="137"/>
    </location>
</feature>
<evidence type="ECO:0000256" key="3">
    <source>
        <dbReference type="PROSITE-ProRule" id="PRU00023"/>
    </source>
</evidence>
<dbReference type="PROSITE" id="PS50088">
    <property type="entry name" value="ANK_REPEAT"/>
    <property type="match status" value="2"/>
</dbReference>
<dbReference type="AlphaFoldDB" id="A0A239HXJ2"/>
<organism evidence="5 6">
    <name type="scientific">Ekhidna lutea</name>
    <dbReference type="NCBI Taxonomy" id="447679"/>
    <lineage>
        <taxon>Bacteria</taxon>
        <taxon>Pseudomonadati</taxon>
        <taxon>Bacteroidota</taxon>
        <taxon>Cytophagia</taxon>
        <taxon>Cytophagales</taxon>
        <taxon>Reichenbachiellaceae</taxon>
        <taxon>Ekhidna</taxon>
    </lineage>
</organism>
<feature type="chain" id="PRO_5013258077" evidence="4">
    <location>
        <begin position="26"/>
        <end position="193"/>
    </location>
</feature>
<dbReference type="InterPro" id="IPR002110">
    <property type="entry name" value="Ankyrin_rpt"/>
</dbReference>
<dbReference type="PROSITE" id="PS51257">
    <property type="entry name" value="PROKAR_LIPOPROTEIN"/>
    <property type="match status" value="1"/>
</dbReference>
<feature type="repeat" description="ANK" evidence="3">
    <location>
        <begin position="72"/>
        <end position="104"/>
    </location>
</feature>
<feature type="signal peptide" evidence="4">
    <location>
        <begin position="1"/>
        <end position="25"/>
    </location>
</feature>
<dbReference type="PANTHER" id="PTHR24171">
    <property type="entry name" value="ANKYRIN REPEAT DOMAIN-CONTAINING PROTEIN 39-RELATED"/>
    <property type="match status" value="1"/>
</dbReference>
<sequence length="193" mass="20750">MKKLKFISSQSSLVILMLFSLITISCESKGQSSEDAGEAPKVSIHEAAFFGNVNAIKAHIANKSDLNEKDAYGSSPLSIAALFGKPDVAKLLINGGADLNARSADGSTPLHTAAFFGRTEIVKMLLEKGADSSIKNNYGNTALESVSTDFEDVKGFYDQMSRDLGPMGLKLDYDQLRKVRPQIAQLISDAENS</sequence>
<dbReference type="Gene3D" id="1.25.40.20">
    <property type="entry name" value="Ankyrin repeat-containing domain"/>
    <property type="match status" value="2"/>
</dbReference>
<evidence type="ECO:0000256" key="4">
    <source>
        <dbReference type="SAM" id="SignalP"/>
    </source>
</evidence>
<dbReference type="SUPFAM" id="SSF48403">
    <property type="entry name" value="Ankyrin repeat"/>
    <property type="match status" value="1"/>
</dbReference>
<dbReference type="Proteomes" id="UP000198393">
    <property type="component" value="Unassembled WGS sequence"/>
</dbReference>
<protein>
    <submittedName>
        <fullName evidence="5">Ankyrin repeat-containing protein</fullName>
    </submittedName>
</protein>
<name>A0A239HXJ2_EKHLU</name>
<keyword evidence="2 3" id="KW-0040">ANK repeat</keyword>
<proteinExistence type="predicted"/>
<accession>A0A239HXJ2</accession>
<dbReference type="OrthoDB" id="754271at2"/>
<dbReference type="Pfam" id="PF12796">
    <property type="entry name" value="Ank_2"/>
    <property type="match status" value="1"/>
</dbReference>
<dbReference type="PROSITE" id="PS50297">
    <property type="entry name" value="ANK_REP_REGION"/>
    <property type="match status" value="2"/>
</dbReference>
<keyword evidence="1" id="KW-0677">Repeat</keyword>
<evidence type="ECO:0000256" key="2">
    <source>
        <dbReference type="ARBA" id="ARBA00023043"/>
    </source>
</evidence>
<evidence type="ECO:0000256" key="1">
    <source>
        <dbReference type="ARBA" id="ARBA00022737"/>
    </source>
</evidence>
<gene>
    <name evidence="5" type="ORF">SAMN05421640_1511</name>
</gene>
<keyword evidence="6" id="KW-1185">Reference proteome</keyword>